<dbReference type="EMBL" id="JAUFPU010000008">
    <property type="protein sequence ID" value="MDN3576954.1"/>
    <property type="molecule type" value="Genomic_DNA"/>
</dbReference>
<feature type="transmembrane region" description="Helical" evidence="5">
    <location>
        <begin position="266"/>
        <end position="283"/>
    </location>
</feature>
<protein>
    <submittedName>
        <fullName evidence="7">DMT family transporter</fullName>
    </submittedName>
</protein>
<keyword evidence="4 5" id="KW-0472">Membrane</keyword>
<dbReference type="InterPro" id="IPR037185">
    <property type="entry name" value="EmrE-like"/>
</dbReference>
<organism evidence="7 8">
    <name type="scientific">Chitinimonas viridis</name>
    <dbReference type="NCBI Taxonomy" id="664880"/>
    <lineage>
        <taxon>Bacteria</taxon>
        <taxon>Pseudomonadati</taxon>
        <taxon>Pseudomonadota</taxon>
        <taxon>Betaproteobacteria</taxon>
        <taxon>Neisseriales</taxon>
        <taxon>Chitinibacteraceae</taxon>
        <taxon>Chitinimonas</taxon>
    </lineage>
</organism>
<keyword evidence="8" id="KW-1185">Reference proteome</keyword>
<sequence length="285" mass="30746">MPRLPHALLHSGPFWMLVASVLFACMGVFVKLGAAHFSTAELVFYRCFVGFLVVGGVVLLRGGSLATPVLGKQFTRAIAGTISLMLYFYAIAHLPLATAVTLNYTSPLFLGLLTTLWLHERPSWQLFGGLLLGFAGTVILLQPTFERDQWLAGVLGLCSGLGAGIAYLNVRMLGEAGEPEWRTVFYFSLIATVAAGGWMLFDRFSPLTWGNIWIVLGMGACATLAQLAMTRAYSRGRTLVVASLAYATVLCSSLFGMLIWGDAHDLSSWLAMGLIVASGVVVTRK</sequence>
<comment type="caution">
    <text evidence="7">The sequence shown here is derived from an EMBL/GenBank/DDBJ whole genome shotgun (WGS) entry which is preliminary data.</text>
</comment>
<feature type="transmembrane region" description="Helical" evidence="5">
    <location>
        <begin position="182"/>
        <end position="201"/>
    </location>
</feature>
<feature type="transmembrane region" description="Helical" evidence="5">
    <location>
        <begin position="12"/>
        <end position="30"/>
    </location>
</feature>
<evidence type="ECO:0000256" key="3">
    <source>
        <dbReference type="ARBA" id="ARBA00022989"/>
    </source>
</evidence>
<dbReference type="PANTHER" id="PTHR22911:SF6">
    <property type="entry name" value="SOLUTE CARRIER FAMILY 35 MEMBER G1"/>
    <property type="match status" value="1"/>
</dbReference>
<evidence type="ECO:0000313" key="8">
    <source>
        <dbReference type="Proteomes" id="UP001180081"/>
    </source>
</evidence>
<feature type="transmembrane region" description="Helical" evidence="5">
    <location>
        <begin position="126"/>
        <end position="144"/>
    </location>
</feature>
<evidence type="ECO:0000259" key="6">
    <source>
        <dbReference type="Pfam" id="PF00892"/>
    </source>
</evidence>
<feature type="transmembrane region" description="Helical" evidence="5">
    <location>
        <begin position="150"/>
        <end position="170"/>
    </location>
</feature>
<name>A0ABT8B3X8_9NEIS</name>
<feature type="transmembrane region" description="Helical" evidence="5">
    <location>
        <begin position="42"/>
        <end position="62"/>
    </location>
</feature>
<reference evidence="7" key="1">
    <citation type="journal article" date="2014" name="Int. J. Syst. Evol. Microbiol.">
        <title>Complete genome of a new Firmicutes species belonging to the dominant human colonic microbiota ('Ruminococcus bicirculans') reveals two chromosomes and a selective capacity to utilize plant glucans.</title>
        <authorList>
            <consortium name="NISC Comparative Sequencing Program"/>
            <person name="Wegmann U."/>
            <person name="Louis P."/>
            <person name="Goesmann A."/>
            <person name="Henrissat B."/>
            <person name="Duncan S.H."/>
            <person name="Flint H.J."/>
        </authorList>
    </citation>
    <scope>NUCLEOTIDE SEQUENCE</scope>
    <source>
        <strain evidence="7">CECT 7703</strain>
    </source>
</reference>
<dbReference type="Proteomes" id="UP001180081">
    <property type="component" value="Unassembled WGS sequence"/>
</dbReference>
<accession>A0ABT8B3X8</accession>
<keyword evidence="2 5" id="KW-0812">Transmembrane</keyword>
<evidence type="ECO:0000256" key="1">
    <source>
        <dbReference type="ARBA" id="ARBA00004141"/>
    </source>
</evidence>
<dbReference type="PROSITE" id="PS51257">
    <property type="entry name" value="PROKAR_LIPOPROTEIN"/>
    <property type="match status" value="1"/>
</dbReference>
<evidence type="ECO:0000256" key="2">
    <source>
        <dbReference type="ARBA" id="ARBA00022692"/>
    </source>
</evidence>
<feature type="domain" description="EamA" evidence="6">
    <location>
        <begin position="154"/>
        <end position="282"/>
    </location>
</feature>
<dbReference type="InterPro" id="IPR000620">
    <property type="entry name" value="EamA_dom"/>
</dbReference>
<dbReference type="SUPFAM" id="SSF103481">
    <property type="entry name" value="Multidrug resistance efflux transporter EmrE"/>
    <property type="match status" value="2"/>
</dbReference>
<evidence type="ECO:0000313" key="7">
    <source>
        <dbReference type="EMBL" id="MDN3576954.1"/>
    </source>
</evidence>
<gene>
    <name evidence="7" type="ORF">QWZ03_09265</name>
</gene>
<dbReference type="PANTHER" id="PTHR22911">
    <property type="entry name" value="ACYL-MALONYL CONDENSING ENZYME-RELATED"/>
    <property type="match status" value="1"/>
</dbReference>
<feature type="domain" description="EamA" evidence="6">
    <location>
        <begin position="11"/>
        <end position="141"/>
    </location>
</feature>
<evidence type="ECO:0000256" key="5">
    <source>
        <dbReference type="SAM" id="Phobius"/>
    </source>
</evidence>
<evidence type="ECO:0000256" key="4">
    <source>
        <dbReference type="ARBA" id="ARBA00023136"/>
    </source>
</evidence>
<feature type="transmembrane region" description="Helical" evidence="5">
    <location>
        <begin position="207"/>
        <end position="227"/>
    </location>
</feature>
<comment type="subcellular location">
    <subcellularLocation>
        <location evidence="1">Membrane</location>
        <topology evidence="1">Multi-pass membrane protein</topology>
    </subcellularLocation>
</comment>
<proteinExistence type="predicted"/>
<feature type="transmembrane region" description="Helical" evidence="5">
    <location>
        <begin position="239"/>
        <end position="260"/>
    </location>
</feature>
<feature type="transmembrane region" description="Helical" evidence="5">
    <location>
        <begin position="102"/>
        <end position="119"/>
    </location>
</feature>
<reference evidence="7" key="2">
    <citation type="submission" date="2023-06" db="EMBL/GenBank/DDBJ databases">
        <authorList>
            <person name="Lucena T."/>
            <person name="Sun Q."/>
        </authorList>
    </citation>
    <scope>NUCLEOTIDE SEQUENCE</scope>
    <source>
        <strain evidence="7">CECT 7703</strain>
    </source>
</reference>
<dbReference type="Pfam" id="PF00892">
    <property type="entry name" value="EamA"/>
    <property type="match status" value="2"/>
</dbReference>
<keyword evidence="3 5" id="KW-1133">Transmembrane helix</keyword>
<dbReference type="RefSeq" id="WP_290332433.1">
    <property type="nucleotide sequence ID" value="NZ_JAUFPU010000008.1"/>
</dbReference>